<evidence type="ECO:0000256" key="2">
    <source>
        <dbReference type="SAM" id="SignalP"/>
    </source>
</evidence>
<reference evidence="3 4" key="1">
    <citation type="submission" date="2021-12" db="EMBL/GenBank/DDBJ databases">
        <title>Genome seq of p7.</title>
        <authorList>
            <person name="Seo T."/>
        </authorList>
    </citation>
    <scope>NUCLEOTIDE SEQUENCE [LARGE SCALE GENOMIC DNA]</scope>
    <source>
        <strain evidence="3 4">P7</strain>
    </source>
</reference>
<keyword evidence="4" id="KW-1185">Reference proteome</keyword>
<feature type="chain" id="PRO_5047134816" description="PXPV repeat-containing protein" evidence="2">
    <location>
        <begin position="24"/>
        <end position="126"/>
    </location>
</feature>
<protein>
    <recommendedName>
        <fullName evidence="5">PXPV repeat-containing protein</fullName>
    </recommendedName>
</protein>
<organism evidence="3 4">
    <name type="scientific">Pelomonas caseinilytica</name>
    <dbReference type="NCBI Taxonomy" id="2906763"/>
    <lineage>
        <taxon>Bacteria</taxon>
        <taxon>Pseudomonadati</taxon>
        <taxon>Pseudomonadota</taxon>
        <taxon>Betaproteobacteria</taxon>
        <taxon>Burkholderiales</taxon>
        <taxon>Sphaerotilaceae</taxon>
        <taxon>Roseateles</taxon>
    </lineage>
</organism>
<evidence type="ECO:0000313" key="3">
    <source>
        <dbReference type="EMBL" id="MCE4540369.1"/>
    </source>
</evidence>
<evidence type="ECO:0000313" key="4">
    <source>
        <dbReference type="Proteomes" id="UP001201463"/>
    </source>
</evidence>
<comment type="caution">
    <text evidence="3">The sequence shown here is derived from an EMBL/GenBank/DDBJ whole genome shotgun (WGS) entry which is preliminary data.</text>
</comment>
<proteinExistence type="predicted"/>
<feature type="signal peptide" evidence="2">
    <location>
        <begin position="1"/>
        <end position="23"/>
    </location>
</feature>
<accession>A0ABS8XHP0</accession>
<gene>
    <name evidence="3" type="ORF">LXT12_24260</name>
</gene>
<feature type="region of interest" description="Disordered" evidence="1">
    <location>
        <begin position="106"/>
        <end position="126"/>
    </location>
</feature>
<keyword evidence="2" id="KW-0732">Signal</keyword>
<feature type="compositionally biased region" description="Basic and acidic residues" evidence="1">
    <location>
        <begin position="106"/>
        <end position="120"/>
    </location>
</feature>
<dbReference type="Proteomes" id="UP001201463">
    <property type="component" value="Unassembled WGS sequence"/>
</dbReference>
<evidence type="ECO:0000256" key="1">
    <source>
        <dbReference type="SAM" id="MobiDB-lite"/>
    </source>
</evidence>
<evidence type="ECO:0008006" key="5">
    <source>
        <dbReference type="Google" id="ProtNLM"/>
    </source>
</evidence>
<name>A0ABS8XHP0_9BURK</name>
<sequence>MLRHILATTLATAALLGAGSAHAGGHWSVGIGINLPAPGVVVAPAPVYVEPAPVYYAPPPVVYAPPPPPRYVYRDVYYAPPPQIVYEAGYRDRRWEHRHDDWQWRREHERHERWERDRDGYGPYRR</sequence>
<dbReference type="RefSeq" id="WP_233394883.1">
    <property type="nucleotide sequence ID" value="NZ_JAJTWT010000016.1"/>
</dbReference>
<dbReference type="EMBL" id="JAJTWT010000016">
    <property type="protein sequence ID" value="MCE4540369.1"/>
    <property type="molecule type" value="Genomic_DNA"/>
</dbReference>